<protein>
    <recommendedName>
        <fullName evidence="3">N-(5'-phosphoribosyl)anthranilate isomerase</fullName>
    </recommendedName>
</protein>
<dbReference type="OrthoDB" id="7867818at2"/>
<evidence type="ECO:0000313" key="2">
    <source>
        <dbReference type="Proteomes" id="UP000198994"/>
    </source>
</evidence>
<organism evidence="1 2">
    <name type="scientific">Salipiger thiooxidans</name>
    <dbReference type="NCBI Taxonomy" id="282683"/>
    <lineage>
        <taxon>Bacteria</taxon>
        <taxon>Pseudomonadati</taxon>
        <taxon>Pseudomonadota</taxon>
        <taxon>Alphaproteobacteria</taxon>
        <taxon>Rhodobacterales</taxon>
        <taxon>Roseobacteraceae</taxon>
        <taxon>Salipiger</taxon>
    </lineage>
</organism>
<proteinExistence type="predicted"/>
<dbReference type="RefSeq" id="WP_089958362.1">
    <property type="nucleotide sequence ID" value="NZ_FNAV01000005.1"/>
</dbReference>
<dbReference type="Proteomes" id="UP000198994">
    <property type="component" value="Unassembled WGS sequence"/>
</dbReference>
<accession>A0A1G7EEB5</accession>
<dbReference type="AlphaFoldDB" id="A0A1G7EEB5"/>
<reference evidence="2" key="1">
    <citation type="submission" date="2016-10" db="EMBL/GenBank/DDBJ databases">
        <authorList>
            <person name="Varghese N."/>
            <person name="Submissions S."/>
        </authorList>
    </citation>
    <scope>NUCLEOTIDE SEQUENCE [LARGE SCALE GENOMIC DNA]</scope>
    <source>
        <strain evidence="2">DSM 10146</strain>
    </source>
</reference>
<evidence type="ECO:0008006" key="3">
    <source>
        <dbReference type="Google" id="ProtNLM"/>
    </source>
</evidence>
<keyword evidence="2" id="KW-1185">Reference proteome</keyword>
<evidence type="ECO:0000313" key="1">
    <source>
        <dbReference type="EMBL" id="SDE62018.1"/>
    </source>
</evidence>
<gene>
    <name evidence="1" type="ORF">SAMN04488105_105309</name>
</gene>
<name>A0A1G7EEB5_9RHOB</name>
<sequence length="85" mass="9860">MRPEPDRFSPPPAPDRARSHAWQARLFSAMAMRDGGVVRRSKQDVEREMGYEALRAAVRARGFHLLECGDHYLVVCTARRMRIHR</sequence>
<dbReference type="EMBL" id="FNAV01000005">
    <property type="protein sequence ID" value="SDE62018.1"/>
    <property type="molecule type" value="Genomic_DNA"/>
</dbReference>
<dbReference type="STRING" id="282683.SAMN04488105_105309"/>